<evidence type="ECO:0000313" key="3">
    <source>
        <dbReference type="Proteomes" id="UP000606921"/>
    </source>
</evidence>
<dbReference type="EMBL" id="CABFWF030000011">
    <property type="protein sequence ID" value="CAD7036581.1"/>
    <property type="molecule type" value="Genomic_DNA"/>
</dbReference>
<protein>
    <submittedName>
        <fullName evidence="2">Uncharacterized protein</fullName>
    </submittedName>
</protein>
<gene>
    <name evidence="2" type="ORF">REJC140_03553</name>
</gene>
<sequence>MNIPPLISLIAGFLMWSIIFVLLYAAQATGCHFSGDNLAAVASDPTLLRVVLSLLVAVATTAMLLLFLKHKRLAGRDLQNETTSGFFRELSAYVWAAALVATPFCFGGVAWLTLCGT</sequence>
<keyword evidence="3" id="KW-1185">Reference proteome</keyword>
<feature type="transmembrane region" description="Helical" evidence="1">
    <location>
        <begin position="46"/>
        <end position="69"/>
    </location>
</feature>
<feature type="transmembrane region" description="Helical" evidence="1">
    <location>
        <begin position="7"/>
        <end position="26"/>
    </location>
</feature>
<reference evidence="2 3" key="1">
    <citation type="submission" date="2020-11" db="EMBL/GenBank/DDBJ databases">
        <authorList>
            <person name="Lassalle F."/>
        </authorList>
    </citation>
    <scope>NUCLEOTIDE SEQUENCE [LARGE SCALE GENOMIC DNA]</scope>
    <source>
        <strain evidence="2 3">JC140</strain>
    </source>
</reference>
<accession>A0ABN7JLF3</accession>
<organism evidence="2 3">
    <name type="scientific">Pseudorhizobium endolithicum</name>
    <dbReference type="NCBI Taxonomy" id="1191678"/>
    <lineage>
        <taxon>Bacteria</taxon>
        <taxon>Pseudomonadati</taxon>
        <taxon>Pseudomonadota</taxon>
        <taxon>Alphaproteobacteria</taxon>
        <taxon>Hyphomicrobiales</taxon>
        <taxon>Rhizobiaceae</taxon>
        <taxon>Rhizobium/Agrobacterium group</taxon>
        <taxon>Pseudorhizobium</taxon>
    </lineage>
</organism>
<keyword evidence="1" id="KW-0472">Membrane</keyword>
<keyword evidence="1" id="KW-1133">Transmembrane helix</keyword>
<evidence type="ECO:0000313" key="2">
    <source>
        <dbReference type="EMBL" id="CAD7036581.1"/>
    </source>
</evidence>
<evidence type="ECO:0000256" key="1">
    <source>
        <dbReference type="SAM" id="Phobius"/>
    </source>
</evidence>
<name>A0ABN7JLF3_9HYPH</name>
<dbReference type="Proteomes" id="UP000606921">
    <property type="component" value="Unassembled WGS sequence"/>
</dbReference>
<comment type="caution">
    <text evidence="2">The sequence shown here is derived from an EMBL/GenBank/DDBJ whole genome shotgun (WGS) entry which is preliminary data.</text>
</comment>
<feature type="transmembrane region" description="Helical" evidence="1">
    <location>
        <begin position="90"/>
        <end position="114"/>
    </location>
</feature>
<keyword evidence="1" id="KW-0812">Transmembrane</keyword>
<dbReference type="RefSeq" id="WP_142592552.1">
    <property type="nucleotide sequence ID" value="NZ_CABFWF030000011.1"/>
</dbReference>
<proteinExistence type="predicted"/>